<keyword evidence="6" id="KW-1185">Reference proteome</keyword>
<dbReference type="GO" id="GO:0016747">
    <property type="term" value="F:acyltransferase activity, transferring groups other than amino-acyl groups"/>
    <property type="evidence" value="ECO:0007669"/>
    <property type="project" value="InterPro"/>
</dbReference>
<dbReference type="PROSITE" id="PS51186">
    <property type="entry name" value="GNAT"/>
    <property type="match status" value="1"/>
</dbReference>
<dbReference type="SUPFAM" id="SSF55729">
    <property type="entry name" value="Acyl-CoA N-acyltransferases (Nat)"/>
    <property type="match status" value="1"/>
</dbReference>
<evidence type="ECO:0000313" key="6">
    <source>
        <dbReference type="Proteomes" id="UP000501452"/>
    </source>
</evidence>
<dbReference type="InterPro" id="IPR016181">
    <property type="entry name" value="Acyl_CoA_acyltransferase"/>
</dbReference>
<proteinExistence type="inferred from homology"/>
<dbReference type="AlphaFoldDB" id="A0A6G8QE90"/>
<feature type="domain" description="N-acetyltransferase" evidence="4">
    <location>
        <begin position="3"/>
        <end position="164"/>
    </location>
</feature>
<sequence length="164" mass="18325">MDITVRHAEPSDADALHRIFQARSVVAGTLQLPFPRLSLWQERLRNPPEGLYQLVACVEDEVVGELTLSTTPNRPRLGHVGSIGMAVRDEWQGKGVGTALMEAALDLAHNWLALTRIELEVYTDNAAGIALYERFGFEREGTHRRYAFRDGGYVDAYSMARLKG</sequence>
<dbReference type="RefSeq" id="WP_166179347.1">
    <property type="nucleotide sequence ID" value="NZ_CP045119.1"/>
</dbReference>
<reference evidence="5 6" key="1">
    <citation type="submission" date="2019-10" db="EMBL/GenBank/DDBJ databases">
        <title>Rubrobacter sp nov SCSIO 52090 isolated from a deep-sea sediment in the South China Sea.</title>
        <authorList>
            <person name="Chen R.W."/>
        </authorList>
    </citation>
    <scope>NUCLEOTIDE SEQUENCE [LARGE SCALE GENOMIC DNA]</scope>
    <source>
        <strain evidence="5 6">SCSIO 52909</strain>
    </source>
</reference>
<dbReference type="InterPro" id="IPR000182">
    <property type="entry name" value="GNAT_dom"/>
</dbReference>
<dbReference type="CDD" id="cd04301">
    <property type="entry name" value="NAT_SF"/>
    <property type="match status" value="1"/>
</dbReference>
<evidence type="ECO:0000313" key="5">
    <source>
        <dbReference type="EMBL" id="QIN84799.1"/>
    </source>
</evidence>
<evidence type="ECO:0000256" key="3">
    <source>
        <dbReference type="ARBA" id="ARBA00038502"/>
    </source>
</evidence>
<evidence type="ECO:0000259" key="4">
    <source>
        <dbReference type="PROSITE" id="PS51186"/>
    </source>
</evidence>
<dbReference type="Pfam" id="PF00583">
    <property type="entry name" value="Acetyltransf_1"/>
    <property type="match status" value="1"/>
</dbReference>
<organism evidence="5 6">
    <name type="scientific">Rubrobacter tropicus</name>
    <dbReference type="NCBI Taxonomy" id="2653851"/>
    <lineage>
        <taxon>Bacteria</taxon>
        <taxon>Bacillati</taxon>
        <taxon>Actinomycetota</taxon>
        <taxon>Rubrobacteria</taxon>
        <taxon>Rubrobacterales</taxon>
        <taxon>Rubrobacteraceae</taxon>
        <taxon>Rubrobacter</taxon>
    </lineage>
</organism>
<comment type="similarity">
    <text evidence="3">Belongs to the acetyltransferase family. RimJ subfamily.</text>
</comment>
<protein>
    <submittedName>
        <fullName evidence="5">GNAT family N-acetyltransferase</fullName>
    </submittedName>
</protein>
<dbReference type="EMBL" id="CP045119">
    <property type="protein sequence ID" value="QIN84799.1"/>
    <property type="molecule type" value="Genomic_DNA"/>
</dbReference>
<dbReference type="Gene3D" id="3.40.630.30">
    <property type="match status" value="1"/>
</dbReference>
<accession>A0A6G8QE90</accession>
<dbReference type="InterPro" id="IPR051531">
    <property type="entry name" value="N-acetyltransferase"/>
</dbReference>
<dbReference type="Proteomes" id="UP000501452">
    <property type="component" value="Chromosome"/>
</dbReference>
<dbReference type="PANTHER" id="PTHR43792">
    <property type="entry name" value="GNAT FAMILY, PUTATIVE (AFU_ORTHOLOGUE AFUA_3G00765)-RELATED-RELATED"/>
    <property type="match status" value="1"/>
</dbReference>
<dbReference type="KEGG" id="rub:GBA63_20720"/>
<name>A0A6G8QE90_9ACTN</name>
<keyword evidence="2" id="KW-0012">Acyltransferase</keyword>
<keyword evidence="1 5" id="KW-0808">Transferase</keyword>
<gene>
    <name evidence="5" type="ORF">GBA63_20720</name>
</gene>
<evidence type="ECO:0000256" key="1">
    <source>
        <dbReference type="ARBA" id="ARBA00022679"/>
    </source>
</evidence>
<dbReference type="PANTHER" id="PTHR43792:SF8">
    <property type="entry name" value="[RIBOSOMAL PROTEIN US5]-ALANINE N-ACETYLTRANSFERASE"/>
    <property type="match status" value="1"/>
</dbReference>
<evidence type="ECO:0000256" key="2">
    <source>
        <dbReference type="ARBA" id="ARBA00023315"/>
    </source>
</evidence>